<comment type="caution">
    <text evidence="2">The sequence shown here is derived from an EMBL/GenBank/DDBJ whole genome shotgun (WGS) entry which is preliminary data.</text>
</comment>
<dbReference type="EMBL" id="CATQJL010000223">
    <property type="protein sequence ID" value="CAJ0597536.1"/>
    <property type="molecule type" value="Genomic_DNA"/>
</dbReference>
<proteinExistence type="predicted"/>
<gene>
    <name evidence="2" type="ORF">CYNAS_LOCUS9519</name>
</gene>
<keyword evidence="3" id="KW-1185">Reference proteome</keyword>
<accession>A0AA36GSV1</accession>
<name>A0AA36GSV1_CYLNA</name>
<feature type="chain" id="PRO_5041310637" evidence="1">
    <location>
        <begin position="18"/>
        <end position="145"/>
    </location>
</feature>
<protein>
    <submittedName>
        <fullName evidence="2">Uncharacterized protein</fullName>
    </submittedName>
</protein>
<reference evidence="2" key="1">
    <citation type="submission" date="2023-07" db="EMBL/GenBank/DDBJ databases">
        <authorList>
            <consortium name="CYATHOMIX"/>
        </authorList>
    </citation>
    <scope>NUCLEOTIDE SEQUENCE</scope>
    <source>
        <strain evidence="2">N/A</strain>
    </source>
</reference>
<keyword evidence="1" id="KW-0732">Signal</keyword>
<evidence type="ECO:0000256" key="1">
    <source>
        <dbReference type="SAM" id="SignalP"/>
    </source>
</evidence>
<organism evidence="2 3">
    <name type="scientific">Cylicocyclus nassatus</name>
    <name type="common">Nematode worm</name>
    <dbReference type="NCBI Taxonomy" id="53992"/>
    <lineage>
        <taxon>Eukaryota</taxon>
        <taxon>Metazoa</taxon>
        <taxon>Ecdysozoa</taxon>
        <taxon>Nematoda</taxon>
        <taxon>Chromadorea</taxon>
        <taxon>Rhabditida</taxon>
        <taxon>Rhabditina</taxon>
        <taxon>Rhabditomorpha</taxon>
        <taxon>Strongyloidea</taxon>
        <taxon>Strongylidae</taxon>
        <taxon>Cylicocyclus</taxon>
    </lineage>
</organism>
<dbReference type="Proteomes" id="UP001176961">
    <property type="component" value="Unassembled WGS sequence"/>
</dbReference>
<feature type="signal peptide" evidence="1">
    <location>
        <begin position="1"/>
        <end position="17"/>
    </location>
</feature>
<evidence type="ECO:0000313" key="2">
    <source>
        <dbReference type="EMBL" id="CAJ0597536.1"/>
    </source>
</evidence>
<dbReference type="AlphaFoldDB" id="A0AA36GSV1"/>
<evidence type="ECO:0000313" key="3">
    <source>
        <dbReference type="Proteomes" id="UP001176961"/>
    </source>
</evidence>
<sequence length="145" mass="17013">MFALVIVAIFFLPFGDSKEPHVYDYWKSIFGWTNDDHDLIAYAVNYHGGKASDYLAYNTKLTRKMNAAYDIWTHLSPESKKFVQDFNEVLFEEEEVWSKTLKRKSSFHKLKPFVESLSKKARDELCEIYKGFAAFLKEFGKKCDI</sequence>